<dbReference type="EMBL" id="BAABGY010000007">
    <property type="protein sequence ID" value="GAA4331579.1"/>
    <property type="molecule type" value="Genomic_DNA"/>
</dbReference>
<dbReference type="Proteomes" id="UP001501725">
    <property type="component" value="Unassembled WGS sequence"/>
</dbReference>
<organism evidence="1 2">
    <name type="scientific">Flaviaesturariibacter amylovorans</name>
    <dbReference type="NCBI Taxonomy" id="1084520"/>
    <lineage>
        <taxon>Bacteria</taxon>
        <taxon>Pseudomonadati</taxon>
        <taxon>Bacteroidota</taxon>
        <taxon>Chitinophagia</taxon>
        <taxon>Chitinophagales</taxon>
        <taxon>Chitinophagaceae</taxon>
        <taxon>Flaviaestuariibacter</taxon>
    </lineage>
</organism>
<dbReference type="InterPro" id="IPR012334">
    <property type="entry name" value="Pectin_lyas_fold"/>
</dbReference>
<dbReference type="Gene3D" id="2.160.20.10">
    <property type="entry name" value="Single-stranded right-handed beta-helix, Pectin lyase-like"/>
    <property type="match status" value="1"/>
</dbReference>
<dbReference type="SMART" id="SM00710">
    <property type="entry name" value="PbH1"/>
    <property type="match status" value="9"/>
</dbReference>
<dbReference type="InterPro" id="IPR011050">
    <property type="entry name" value="Pectin_lyase_fold/virulence"/>
</dbReference>
<reference evidence="2" key="1">
    <citation type="journal article" date="2019" name="Int. J. Syst. Evol. Microbiol.">
        <title>The Global Catalogue of Microorganisms (GCM) 10K type strain sequencing project: providing services to taxonomists for standard genome sequencing and annotation.</title>
        <authorList>
            <consortium name="The Broad Institute Genomics Platform"/>
            <consortium name="The Broad Institute Genome Sequencing Center for Infectious Disease"/>
            <person name="Wu L."/>
            <person name="Ma J."/>
        </authorList>
    </citation>
    <scope>NUCLEOTIDE SEQUENCE [LARGE SCALE GENOMIC DNA]</scope>
    <source>
        <strain evidence="2">JCM 17919</strain>
    </source>
</reference>
<dbReference type="InterPro" id="IPR006626">
    <property type="entry name" value="PbH1"/>
</dbReference>
<accession>A0ABP8GXY2</accession>
<keyword evidence="2" id="KW-1185">Reference proteome</keyword>
<sequence>MLIALFAAFGAGAQLTGIKNIPGDYPDLAAAVTALNASGVGAGGVKFNVTTAQTTSTGYAITATGTATDSIVFIGNNNTITATGSAASTADAIFSLAGSDYVTIRGFVMTGDNNVEWGVLLGRKNTAAPFDGCVMNVVRDNTISLSKTTVNSTGIYQAHLVPGSSTVLGTTGLVITDAHTGNTFAGNNISNVYLGIVTSGPSVAAAYDNTTLISGNTITNFGGASSGNNVYGIRAQNFGSVTISGNSITNGAGTSVTAYGIQTANGSGGATIANNTVQMTGSGSTTAIYGIGTSGATASQGIFIEGNTVSNCNYTTATTGVFSAIVNVNTTTPGPGTLAIQNNTISANSHSGSGTFYLIDGGVASSVVVLGNTVSNNIKTGANGVLGCIRIDKALSINVSNNQLLNNGIPTTSGSGTPIPSAYGVIVSSNTATAEQYTGNTVTGLSIGGSHTTTNANVYGIFPNATSMGTRTVSRNVVGNLSSTLGGNVYGIYWGQSFDIVTLSSGSISSNRVYDLSGASANSAVSGIYLVSGRLTGVSNNIVGDLRAPAAFANNPVNGINVQGGTTVNVYYNTVYLNATSTGTSFGSSALTASSSSVLDLRNNILINTSTSNGTGRTVAYRRSGTALTGYTGNNNIFFAGTPGAFNNIFYDGTNADETLAAYKARVAPQDAASQTENVPFISTNGAQPGFLHIAATATTAAANGGAPVTGISSDIDQEQRDGTTPDIGADEFSFTTTAIRPVDASLTEAVLFPSIVRGSATLRVHSLRAQRINWLLTDASGRVYQSFSQPLQAGVNTLPLSLQGLPAGSYQLTGSSPRGKAAVVRFVRQ</sequence>
<dbReference type="SUPFAM" id="SSF51126">
    <property type="entry name" value="Pectin lyase-like"/>
    <property type="match status" value="1"/>
</dbReference>
<comment type="caution">
    <text evidence="1">The sequence shown here is derived from an EMBL/GenBank/DDBJ whole genome shotgun (WGS) entry which is preliminary data.</text>
</comment>
<protein>
    <recommendedName>
        <fullName evidence="3">Right-handed parallel beta-helix repeat-containing protein</fullName>
    </recommendedName>
</protein>
<evidence type="ECO:0000313" key="1">
    <source>
        <dbReference type="EMBL" id="GAA4331579.1"/>
    </source>
</evidence>
<evidence type="ECO:0000313" key="2">
    <source>
        <dbReference type="Proteomes" id="UP001501725"/>
    </source>
</evidence>
<gene>
    <name evidence="1" type="ORF">GCM10023184_23620</name>
</gene>
<evidence type="ECO:0008006" key="3">
    <source>
        <dbReference type="Google" id="ProtNLM"/>
    </source>
</evidence>
<name>A0ABP8GXY2_9BACT</name>
<proteinExistence type="predicted"/>